<organism evidence="2 3">
    <name type="scientific">Plasmodium ovale curtisi</name>
    <dbReference type="NCBI Taxonomy" id="864141"/>
    <lineage>
        <taxon>Eukaryota</taxon>
        <taxon>Sar</taxon>
        <taxon>Alveolata</taxon>
        <taxon>Apicomplexa</taxon>
        <taxon>Aconoidasida</taxon>
        <taxon>Haemosporida</taxon>
        <taxon>Plasmodiidae</taxon>
        <taxon>Plasmodium</taxon>
        <taxon>Plasmodium (Plasmodium)</taxon>
    </lineage>
</organism>
<dbReference type="Proteomes" id="UP000078546">
    <property type="component" value="Unassembled WGS sequence"/>
</dbReference>
<dbReference type="Proteomes" id="UP000078560">
    <property type="component" value="Unassembled WGS sequence"/>
</dbReference>
<proteinExistence type="predicted"/>
<protein>
    <submittedName>
        <fullName evidence="2">Uncharacterized protein</fullName>
    </submittedName>
</protein>
<evidence type="ECO:0000313" key="3">
    <source>
        <dbReference type="Proteomes" id="UP000078546"/>
    </source>
</evidence>
<name>A0A1A8X9M9_PLAOA</name>
<dbReference type="EMBL" id="FLQU01001928">
    <property type="protein sequence ID" value="SBS95057.1"/>
    <property type="molecule type" value="Genomic_DNA"/>
</dbReference>
<evidence type="ECO:0000313" key="1">
    <source>
        <dbReference type="EMBL" id="SBS95057.1"/>
    </source>
</evidence>
<evidence type="ECO:0000313" key="4">
    <source>
        <dbReference type="Proteomes" id="UP000078560"/>
    </source>
</evidence>
<reference evidence="3 4" key="2">
    <citation type="submission" date="2016-05" db="EMBL/GenBank/DDBJ databases">
        <authorList>
            <person name="Naeem Raeece"/>
        </authorList>
    </citation>
    <scope>NUCLEOTIDE SEQUENCE [LARGE SCALE GENOMIC DNA]</scope>
</reference>
<reference evidence="2" key="1">
    <citation type="submission" date="2016-05" db="EMBL/GenBank/DDBJ databases">
        <authorList>
            <person name="Lavstsen T."/>
            <person name="Jespersen J.S."/>
        </authorList>
    </citation>
    <scope>NUCLEOTIDE SEQUENCE [LARGE SCALE GENOMIC DNA]</scope>
</reference>
<gene>
    <name evidence="2" type="ORF">POVCU1_071210</name>
    <name evidence="1" type="ORF">POVCU2_0092780</name>
</gene>
<dbReference type="EMBL" id="FLQV01002910">
    <property type="protein sequence ID" value="SBT01949.1"/>
    <property type="molecule type" value="Genomic_DNA"/>
</dbReference>
<sequence length="104" mass="11930">MEGDTVYIKLENKAYYCIQNNQLQNPEIWDPANVKEDISVSEQIETDKSTNEENSISGKKKQMICNSSIFGISCNSHKICFINVFCLEKASQNLQYNAEKENKK</sequence>
<evidence type="ECO:0000313" key="2">
    <source>
        <dbReference type="EMBL" id="SBT01949.1"/>
    </source>
</evidence>
<dbReference type="AlphaFoldDB" id="A0A1A8X9M9"/>
<accession>A0A1A8X9M9</accession>